<proteinExistence type="predicted"/>
<dbReference type="EMBL" id="JBHSAP010000018">
    <property type="protein sequence ID" value="MFC4078036.1"/>
    <property type="molecule type" value="Genomic_DNA"/>
</dbReference>
<reference evidence="3" key="1">
    <citation type="journal article" date="2019" name="Int. J. Syst. Evol. Microbiol.">
        <title>The Global Catalogue of Microorganisms (GCM) 10K type strain sequencing project: providing services to taxonomists for standard genome sequencing and annotation.</title>
        <authorList>
            <consortium name="The Broad Institute Genomics Platform"/>
            <consortium name="The Broad Institute Genome Sequencing Center for Infectious Disease"/>
            <person name="Wu L."/>
            <person name="Ma J."/>
        </authorList>
    </citation>
    <scope>NUCLEOTIDE SEQUENCE [LARGE SCALE GENOMIC DNA]</scope>
    <source>
        <strain evidence="3">IBRC-M 10813</strain>
    </source>
</reference>
<evidence type="ECO:0000313" key="3">
    <source>
        <dbReference type="Proteomes" id="UP001595843"/>
    </source>
</evidence>
<keyword evidence="1" id="KW-0732">Signal</keyword>
<gene>
    <name evidence="2" type="ORF">ACFOUO_14635</name>
</gene>
<organism evidence="2 3">
    <name type="scientific">Salinithrix halophila</name>
    <dbReference type="NCBI Taxonomy" id="1485204"/>
    <lineage>
        <taxon>Bacteria</taxon>
        <taxon>Bacillati</taxon>
        <taxon>Bacillota</taxon>
        <taxon>Bacilli</taxon>
        <taxon>Bacillales</taxon>
        <taxon>Thermoactinomycetaceae</taxon>
        <taxon>Salinithrix</taxon>
    </lineage>
</organism>
<keyword evidence="3" id="KW-1185">Reference proteome</keyword>
<protein>
    <recommendedName>
        <fullName evidence="4">Outer membrane lipoprotein-sorting protein</fullName>
    </recommendedName>
</protein>
<evidence type="ECO:0000256" key="1">
    <source>
        <dbReference type="SAM" id="SignalP"/>
    </source>
</evidence>
<feature type="chain" id="PRO_5046910055" description="Outer membrane lipoprotein-sorting protein" evidence="1">
    <location>
        <begin position="19"/>
        <end position="214"/>
    </location>
</feature>
<name>A0ABV8JGC0_9BACL</name>
<accession>A0ABV8JGC0</accession>
<sequence>MRYLLLTLVLVMANFSGCQVPVAQKASKSSPSSQIQMVKQVEQQLKVKQYPFFLVLNGKARFKGEQRGEDWRLYSDPSEEKRISIEKKGSVILLSRGKKKETLRDRQFGLLSPRDHLLLLKESVTWTKRLPDRQTKTGTLKGIETQLDSGVLGKKLGDWMGRAFDDGAATKASRKFRLRYRIWYHPETEKTAELTIRIIPLQGTKVQTLHYRFQ</sequence>
<dbReference type="RefSeq" id="WP_380705867.1">
    <property type="nucleotide sequence ID" value="NZ_JBHSAP010000018.1"/>
</dbReference>
<feature type="signal peptide" evidence="1">
    <location>
        <begin position="1"/>
        <end position="18"/>
    </location>
</feature>
<evidence type="ECO:0000313" key="2">
    <source>
        <dbReference type="EMBL" id="MFC4078036.1"/>
    </source>
</evidence>
<dbReference type="Proteomes" id="UP001595843">
    <property type="component" value="Unassembled WGS sequence"/>
</dbReference>
<comment type="caution">
    <text evidence="2">The sequence shown here is derived from an EMBL/GenBank/DDBJ whole genome shotgun (WGS) entry which is preliminary data.</text>
</comment>
<evidence type="ECO:0008006" key="4">
    <source>
        <dbReference type="Google" id="ProtNLM"/>
    </source>
</evidence>